<evidence type="ECO:0000313" key="1">
    <source>
        <dbReference type="EMBL" id="EAP75386.1"/>
    </source>
</evidence>
<dbReference type="EMBL" id="AALY01000003">
    <property type="protein sequence ID" value="EAP75386.1"/>
    <property type="molecule type" value="Genomic_DNA"/>
</dbReference>
<dbReference type="Pfam" id="PF09898">
    <property type="entry name" value="DUF2125"/>
    <property type="match status" value="1"/>
</dbReference>
<sequence>MILALSGQASWAEVSPRDVWADWTTYMEAYGYRVSATETDRGDRLVLSDIELQVELPEGETEGGVTIALGDITLVGMAGGTVSVDIPDRMPILVTFTGEDGSGEAKLDYTTEGYEMIVSGAPEKMVYDYKASSVGLALTELTGAEDALEIATASVTVADVVGQSRSETGDLHRMTQEMTTGAVRYAADFKSAEKSERFVWDGESASMTFNSRSDVPQSPDWSDMPALLKGGFAVSGDFGFGAGRSNFTVTEDGETVQGKSSSQGGTLAMRMNGERLGYEGRFDSLAMEIVGGDLPFPVAFDAAKAGFNLGMPLSKQDAPQKFDLGLLLGDFTMSDFIWGLFDPAAKLPRDPATLAIDLSGTMTVLTDLLSEENIASDDVPGEFNSVSLNEFRLSLAGTELTGRGAVEIDNSDLSSYDGMPKPVGDVELTLKGGNALLDSLVEIGLIPQEQALGARLMMGMFTVPVSGPDDLKSRIEFTENGQVLANGQRIK</sequence>
<evidence type="ECO:0000313" key="2">
    <source>
        <dbReference type="Proteomes" id="UP000005954"/>
    </source>
</evidence>
<gene>
    <name evidence="1" type="ORF">ISM_09696</name>
</gene>
<comment type="caution">
    <text evidence="1">The sequence shown here is derived from an EMBL/GenBank/DDBJ whole genome shotgun (WGS) entry which is preliminary data.</text>
</comment>
<dbReference type="eggNOG" id="COG2982">
    <property type="taxonomic scope" value="Bacteria"/>
</dbReference>
<dbReference type="InterPro" id="IPR018666">
    <property type="entry name" value="DUF2125"/>
</dbReference>
<protein>
    <recommendedName>
        <fullName evidence="3">DUF2125 domain-containing protein</fullName>
    </recommendedName>
</protein>
<evidence type="ECO:0008006" key="3">
    <source>
        <dbReference type="Google" id="ProtNLM"/>
    </source>
</evidence>
<name>A3SQH7_ROSNI</name>
<organism evidence="1 2">
    <name type="scientific">Roseovarius nubinhibens (strain ATCC BAA-591 / DSM 15170 / ISM)</name>
    <dbReference type="NCBI Taxonomy" id="89187"/>
    <lineage>
        <taxon>Bacteria</taxon>
        <taxon>Pseudomonadati</taxon>
        <taxon>Pseudomonadota</taxon>
        <taxon>Alphaproteobacteria</taxon>
        <taxon>Rhodobacterales</taxon>
        <taxon>Roseobacteraceae</taxon>
        <taxon>Roseovarius</taxon>
    </lineage>
</organism>
<accession>A3SQH7</accession>
<dbReference type="HOGENOM" id="CLU_041418_0_0_5"/>
<proteinExistence type="predicted"/>
<dbReference type="Proteomes" id="UP000005954">
    <property type="component" value="Unassembled WGS sequence"/>
</dbReference>
<reference evidence="1 2" key="1">
    <citation type="submission" date="2005-12" db="EMBL/GenBank/DDBJ databases">
        <authorList>
            <person name="Moran M.A."/>
            <person name="Ferriera S."/>
            <person name="Johnson J."/>
            <person name="Kravitz S."/>
            <person name="Halpern A."/>
            <person name="Remington K."/>
            <person name="Beeson K."/>
            <person name="Tran B."/>
            <person name="Rogers Y.-H."/>
            <person name="Friedman R."/>
            <person name="Venter J.C."/>
        </authorList>
    </citation>
    <scope>NUCLEOTIDE SEQUENCE [LARGE SCALE GENOMIC DNA]</scope>
    <source>
        <strain evidence="2">ATCC BAA-591 / DSM 15170 / ISM</strain>
    </source>
</reference>
<dbReference type="STRING" id="89187.ISM_09696"/>
<keyword evidence="2" id="KW-1185">Reference proteome</keyword>
<dbReference type="AlphaFoldDB" id="A3SQH7"/>